<dbReference type="Proteomes" id="UP001461163">
    <property type="component" value="Unassembled WGS sequence"/>
</dbReference>
<dbReference type="EMBL" id="JBBMQS010000001">
    <property type="protein sequence ID" value="MEM5496155.1"/>
    <property type="molecule type" value="Genomic_DNA"/>
</dbReference>
<organism evidence="2 3">
    <name type="scientific">Paraglaciecola mesophila</name>
    <dbReference type="NCBI Taxonomy" id="197222"/>
    <lineage>
        <taxon>Bacteria</taxon>
        <taxon>Pseudomonadati</taxon>
        <taxon>Pseudomonadota</taxon>
        <taxon>Gammaproteobacteria</taxon>
        <taxon>Alteromonadales</taxon>
        <taxon>Alteromonadaceae</taxon>
        <taxon>Paraglaciecola</taxon>
    </lineage>
</organism>
<protein>
    <submittedName>
        <fullName evidence="2">PhnD/SsuA/transferrin family substrate-binding protein</fullName>
    </submittedName>
</protein>
<keyword evidence="3" id="KW-1185">Reference proteome</keyword>
<reference evidence="2 3" key="1">
    <citation type="submission" date="2024-03" db="EMBL/GenBank/DDBJ databases">
        <title>Community enrichment and isolation of bacterial strains for fucoidan degradation.</title>
        <authorList>
            <person name="Sichert A."/>
        </authorList>
    </citation>
    <scope>NUCLEOTIDE SEQUENCE [LARGE SCALE GENOMIC DNA]</scope>
    <source>
        <strain evidence="2 3">AS12</strain>
    </source>
</reference>
<proteinExistence type="predicted"/>
<name>A0ABU9SQJ9_9ALTE</name>
<dbReference type="Gene3D" id="3.40.190.10">
    <property type="entry name" value="Periplasmic binding protein-like II"/>
    <property type="match status" value="2"/>
</dbReference>
<dbReference type="Pfam" id="PF12974">
    <property type="entry name" value="Phosphonate-bd"/>
    <property type="match status" value="1"/>
</dbReference>
<dbReference type="PANTHER" id="PTHR35841:SF1">
    <property type="entry name" value="PHOSPHONATES-BINDING PERIPLASMIC PROTEIN"/>
    <property type="match status" value="1"/>
</dbReference>
<evidence type="ECO:0000313" key="3">
    <source>
        <dbReference type="Proteomes" id="UP001461163"/>
    </source>
</evidence>
<gene>
    <name evidence="2" type="ORF">WNY77_01970</name>
</gene>
<feature type="chain" id="PRO_5045294657" evidence="1">
    <location>
        <begin position="23"/>
        <end position="274"/>
    </location>
</feature>
<keyword evidence="1" id="KW-0732">Signal</keyword>
<accession>A0ABU9SQJ9</accession>
<evidence type="ECO:0000256" key="1">
    <source>
        <dbReference type="SAM" id="SignalP"/>
    </source>
</evidence>
<feature type="signal peptide" evidence="1">
    <location>
        <begin position="1"/>
        <end position="22"/>
    </location>
</feature>
<dbReference type="RefSeq" id="WP_006994574.1">
    <property type="nucleotide sequence ID" value="NZ_JBBMQS010000001.1"/>
</dbReference>
<dbReference type="PANTHER" id="PTHR35841">
    <property type="entry name" value="PHOSPHONATES-BINDING PERIPLASMIC PROTEIN"/>
    <property type="match status" value="1"/>
</dbReference>
<dbReference type="SUPFAM" id="SSF53850">
    <property type="entry name" value="Periplasmic binding protein-like II"/>
    <property type="match status" value="1"/>
</dbReference>
<sequence>MKKRFLSCIFLFCALPTQPTLAAEKQTPQILTFAVVPQQSAKKLAKLWTPLLKQISETSGVNLAFTTAPNIPTFEQRLSQGDYDFAYMNPYHFIVYNHTAGYKAMAKQKDKFIQGIIVVKQDSPITTLQQLENMTLAFPAPAAFAATLLPKADLQAQNIPIESRYVSSHDSVYLAVARGLLPAGGGIMRTFNNVPAQVRDKLRILWKTKAHTPHAIASGAKVSTLSREKVQQSLLSLHETEQGRALLKAINFGAFEHAKDSDWDDIRALGINTL</sequence>
<comment type="caution">
    <text evidence="2">The sequence shown here is derived from an EMBL/GenBank/DDBJ whole genome shotgun (WGS) entry which is preliminary data.</text>
</comment>
<evidence type="ECO:0000313" key="2">
    <source>
        <dbReference type="EMBL" id="MEM5496155.1"/>
    </source>
</evidence>